<name>A0AAE1RZJ2_9SOLA</name>
<evidence type="ECO:0000256" key="1">
    <source>
        <dbReference type="ARBA" id="ARBA00004141"/>
    </source>
</evidence>
<evidence type="ECO:0000256" key="3">
    <source>
        <dbReference type="ARBA" id="ARBA00022989"/>
    </source>
</evidence>
<gene>
    <name evidence="5" type="ORF">RND71_019552</name>
</gene>
<dbReference type="InterPro" id="IPR034294">
    <property type="entry name" value="Aquaporin_transptr"/>
</dbReference>
<evidence type="ECO:0000256" key="2">
    <source>
        <dbReference type="ARBA" id="ARBA00022692"/>
    </source>
</evidence>
<dbReference type="EMBL" id="JAVYJV010000010">
    <property type="protein sequence ID" value="KAK4360600.1"/>
    <property type="molecule type" value="Genomic_DNA"/>
</dbReference>
<sequence>MAAKINGMQEDQEISRMEESINICTSQSKTTSIGFCSSPSVVSVAQKAPLYVIAQLTGSILANGTLALLLDVNSKSYFGTVPVGSNGQSLAMEIMLMFVVCGVCTDDRATLELSKKWK</sequence>
<reference evidence="5" key="1">
    <citation type="submission" date="2023-12" db="EMBL/GenBank/DDBJ databases">
        <title>Genome assembly of Anisodus tanguticus.</title>
        <authorList>
            <person name="Wang Y.-J."/>
        </authorList>
    </citation>
    <scope>NUCLEOTIDE SEQUENCE</scope>
    <source>
        <strain evidence="5">KB-2021</strain>
        <tissue evidence="5">Leaf</tissue>
    </source>
</reference>
<dbReference type="Proteomes" id="UP001291623">
    <property type="component" value="Unassembled WGS sequence"/>
</dbReference>
<proteinExistence type="predicted"/>
<dbReference type="Pfam" id="PF00230">
    <property type="entry name" value="MIP"/>
    <property type="match status" value="1"/>
</dbReference>
<protein>
    <submittedName>
        <fullName evidence="5">Uncharacterized protein</fullName>
    </submittedName>
</protein>
<evidence type="ECO:0000313" key="5">
    <source>
        <dbReference type="EMBL" id="KAK4360600.1"/>
    </source>
</evidence>
<dbReference type="PANTHER" id="PTHR45724">
    <property type="entry name" value="AQUAPORIN NIP2-1"/>
    <property type="match status" value="1"/>
</dbReference>
<dbReference type="PANTHER" id="PTHR45724:SF28">
    <property type="entry name" value="AQUAPORIN NIP4-3S"/>
    <property type="match status" value="1"/>
</dbReference>
<dbReference type="Gene3D" id="1.20.1080.10">
    <property type="entry name" value="Glycerol uptake facilitator protein"/>
    <property type="match status" value="1"/>
</dbReference>
<accession>A0AAE1RZJ2</accession>
<dbReference type="InterPro" id="IPR000425">
    <property type="entry name" value="MIP"/>
</dbReference>
<organism evidence="5 6">
    <name type="scientific">Anisodus tanguticus</name>
    <dbReference type="NCBI Taxonomy" id="243964"/>
    <lineage>
        <taxon>Eukaryota</taxon>
        <taxon>Viridiplantae</taxon>
        <taxon>Streptophyta</taxon>
        <taxon>Embryophyta</taxon>
        <taxon>Tracheophyta</taxon>
        <taxon>Spermatophyta</taxon>
        <taxon>Magnoliopsida</taxon>
        <taxon>eudicotyledons</taxon>
        <taxon>Gunneridae</taxon>
        <taxon>Pentapetalae</taxon>
        <taxon>asterids</taxon>
        <taxon>lamiids</taxon>
        <taxon>Solanales</taxon>
        <taxon>Solanaceae</taxon>
        <taxon>Solanoideae</taxon>
        <taxon>Hyoscyameae</taxon>
        <taxon>Anisodus</taxon>
    </lineage>
</organism>
<keyword evidence="2" id="KW-0812">Transmembrane</keyword>
<dbReference type="SUPFAM" id="SSF81338">
    <property type="entry name" value="Aquaporin-like"/>
    <property type="match status" value="1"/>
</dbReference>
<keyword evidence="3" id="KW-1133">Transmembrane helix</keyword>
<comment type="caution">
    <text evidence="5">The sequence shown here is derived from an EMBL/GenBank/DDBJ whole genome shotgun (WGS) entry which is preliminary data.</text>
</comment>
<keyword evidence="6" id="KW-1185">Reference proteome</keyword>
<evidence type="ECO:0000313" key="6">
    <source>
        <dbReference type="Proteomes" id="UP001291623"/>
    </source>
</evidence>
<evidence type="ECO:0000256" key="4">
    <source>
        <dbReference type="ARBA" id="ARBA00023136"/>
    </source>
</evidence>
<keyword evidence="4" id="KW-0472">Membrane</keyword>
<comment type="subcellular location">
    <subcellularLocation>
        <location evidence="1">Membrane</location>
        <topology evidence="1">Multi-pass membrane protein</topology>
    </subcellularLocation>
</comment>
<dbReference type="GO" id="GO:0016020">
    <property type="term" value="C:membrane"/>
    <property type="evidence" value="ECO:0007669"/>
    <property type="project" value="UniProtKB-SubCell"/>
</dbReference>
<dbReference type="AlphaFoldDB" id="A0AAE1RZJ2"/>
<dbReference type="InterPro" id="IPR023271">
    <property type="entry name" value="Aquaporin-like"/>
</dbReference>
<dbReference type="GO" id="GO:0015267">
    <property type="term" value="F:channel activity"/>
    <property type="evidence" value="ECO:0007669"/>
    <property type="project" value="InterPro"/>
</dbReference>